<dbReference type="Pfam" id="PF02527">
    <property type="entry name" value="GidB"/>
    <property type="match status" value="1"/>
</dbReference>
<dbReference type="EC" id="2.1.1.-" evidence="6"/>
<dbReference type="HAMAP" id="MF_00074">
    <property type="entry name" value="16SrRNA_methyltr_G"/>
    <property type="match status" value="1"/>
</dbReference>
<dbReference type="PIRSF" id="PIRSF003078">
    <property type="entry name" value="GidB"/>
    <property type="match status" value="1"/>
</dbReference>
<proteinExistence type="inferred from homology"/>
<keyword evidence="8" id="KW-1185">Reference proteome</keyword>
<comment type="similarity">
    <text evidence="6">Belongs to the methyltransferase superfamily. RNA methyltransferase RsmG family.</text>
</comment>
<dbReference type="GO" id="GO:0070043">
    <property type="term" value="F:rRNA (guanine-N7-)-methyltransferase activity"/>
    <property type="evidence" value="ECO:0007669"/>
    <property type="project" value="UniProtKB-UniRule"/>
</dbReference>
<keyword evidence="3 6" id="KW-0489">Methyltransferase</keyword>
<evidence type="ECO:0000256" key="5">
    <source>
        <dbReference type="ARBA" id="ARBA00022691"/>
    </source>
</evidence>
<feature type="binding site" evidence="6">
    <location>
        <position position="159"/>
    </location>
    <ligand>
        <name>S-adenosyl-L-methionine</name>
        <dbReference type="ChEBI" id="CHEBI:59789"/>
    </ligand>
</feature>
<keyword evidence="4 6" id="KW-0808">Transferase</keyword>
<evidence type="ECO:0000256" key="3">
    <source>
        <dbReference type="ARBA" id="ARBA00022603"/>
    </source>
</evidence>
<protein>
    <recommendedName>
        <fullName evidence="6">Ribosomal RNA small subunit methyltransferase G</fullName>
        <ecNumber evidence="6">2.1.1.-</ecNumber>
    </recommendedName>
    <alternativeName>
        <fullName evidence="6">16S rRNA 7-methylguanosine methyltransferase</fullName>
        <shortName evidence="6">16S rRNA m7G methyltransferase</shortName>
    </alternativeName>
</protein>
<comment type="subcellular location">
    <subcellularLocation>
        <location evidence="6">Cytoplasm</location>
    </subcellularLocation>
</comment>
<comment type="function">
    <text evidence="6">Specifically methylates the N7 position of a guanine in 16S rRNA.</text>
</comment>
<feature type="binding site" evidence="6">
    <location>
        <position position="89"/>
    </location>
    <ligand>
        <name>S-adenosyl-L-methionine</name>
        <dbReference type="ChEBI" id="CHEBI:59789"/>
    </ligand>
</feature>
<gene>
    <name evidence="6" type="primary">rsmG</name>
    <name evidence="7" type="ORF">HNQ09_003312</name>
</gene>
<dbReference type="InterPro" id="IPR003682">
    <property type="entry name" value="rRNA_ssu_MeTfrase_G"/>
</dbReference>
<evidence type="ECO:0000256" key="6">
    <source>
        <dbReference type="HAMAP-Rule" id="MF_00074"/>
    </source>
</evidence>
<dbReference type="Gene3D" id="3.40.50.150">
    <property type="entry name" value="Vaccinia Virus protein VP39"/>
    <property type="match status" value="1"/>
</dbReference>
<feature type="binding site" evidence="6">
    <location>
        <position position="94"/>
    </location>
    <ligand>
        <name>S-adenosyl-L-methionine</name>
        <dbReference type="ChEBI" id="CHEBI:59789"/>
    </ligand>
</feature>
<dbReference type="AlphaFoldDB" id="A0A7W8LRF3"/>
<evidence type="ECO:0000256" key="1">
    <source>
        <dbReference type="ARBA" id="ARBA00022490"/>
    </source>
</evidence>
<sequence>MTPEGRALLLEGGTALGLDLTPQAEGFATLLTLLTEASAKMNLTSLRGEREIVLKHFVDSLTCLRGGWLADAGQVGAGQGDTGQVLDLGTGAGFPALPLALLRPDLSITALDATRKKVEFVGRAAAALGLSNVQPLVGRAETLGREPQQREGYDRVVTRAVAALPVLAELALPFLKTGGLLVAQKGPLTPEELDAGTRAAAEVGGAVRQVDAFTLPVTGDARTLIVVEKVAPTPERYPRREGVPGRKPLFWRAT</sequence>
<dbReference type="Proteomes" id="UP000525389">
    <property type="component" value="Unassembled WGS sequence"/>
</dbReference>
<evidence type="ECO:0000313" key="8">
    <source>
        <dbReference type="Proteomes" id="UP000525389"/>
    </source>
</evidence>
<dbReference type="SUPFAM" id="SSF53335">
    <property type="entry name" value="S-adenosyl-L-methionine-dependent methyltransferases"/>
    <property type="match status" value="1"/>
</dbReference>
<evidence type="ECO:0000256" key="4">
    <source>
        <dbReference type="ARBA" id="ARBA00022679"/>
    </source>
</evidence>
<keyword evidence="1 6" id="KW-0963">Cytoplasm</keyword>
<dbReference type="NCBIfam" id="TIGR00138">
    <property type="entry name" value="rsmG_gidB"/>
    <property type="match status" value="1"/>
</dbReference>
<organism evidence="7 8">
    <name type="scientific">Deinococcus budaensis</name>
    <dbReference type="NCBI Taxonomy" id="1665626"/>
    <lineage>
        <taxon>Bacteria</taxon>
        <taxon>Thermotogati</taxon>
        <taxon>Deinococcota</taxon>
        <taxon>Deinococci</taxon>
        <taxon>Deinococcales</taxon>
        <taxon>Deinococcaceae</taxon>
        <taxon>Deinococcus</taxon>
    </lineage>
</organism>
<dbReference type="PANTHER" id="PTHR31760">
    <property type="entry name" value="S-ADENOSYL-L-METHIONINE-DEPENDENT METHYLTRANSFERASES SUPERFAMILY PROTEIN"/>
    <property type="match status" value="1"/>
</dbReference>
<dbReference type="EMBL" id="JACHFN010000016">
    <property type="protein sequence ID" value="MBB5235848.1"/>
    <property type="molecule type" value="Genomic_DNA"/>
</dbReference>
<evidence type="ECO:0000256" key="2">
    <source>
        <dbReference type="ARBA" id="ARBA00022552"/>
    </source>
</evidence>
<feature type="binding site" evidence="6">
    <location>
        <begin position="140"/>
        <end position="141"/>
    </location>
    <ligand>
        <name>S-adenosyl-L-methionine</name>
        <dbReference type="ChEBI" id="CHEBI:59789"/>
    </ligand>
</feature>
<dbReference type="CDD" id="cd02440">
    <property type="entry name" value="AdoMet_MTases"/>
    <property type="match status" value="1"/>
</dbReference>
<reference evidence="7 8" key="1">
    <citation type="submission" date="2020-08" db="EMBL/GenBank/DDBJ databases">
        <title>Genomic Encyclopedia of Type Strains, Phase IV (KMG-IV): sequencing the most valuable type-strain genomes for metagenomic binning, comparative biology and taxonomic classification.</title>
        <authorList>
            <person name="Goeker M."/>
        </authorList>
    </citation>
    <scope>NUCLEOTIDE SEQUENCE [LARGE SCALE GENOMIC DNA]</scope>
    <source>
        <strain evidence="7 8">DSM 101791</strain>
    </source>
</reference>
<dbReference type="InterPro" id="IPR029063">
    <property type="entry name" value="SAM-dependent_MTases_sf"/>
</dbReference>
<dbReference type="FunFam" id="3.40.50.150:FF:000041">
    <property type="entry name" value="Ribosomal RNA small subunit methyltransferase G"/>
    <property type="match status" value="1"/>
</dbReference>
<dbReference type="PANTHER" id="PTHR31760:SF0">
    <property type="entry name" value="S-ADENOSYL-L-METHIONINE-DEPENDENT METHYLTRANSFERASES SUPERFAMILY PROTEIN"/>
    <property type="match status" value="1"/>
</dbReference>
<accession>A0A7W8LRF3</accession>
<keyword evidence="5 6" id="KW-0949">S-adenosyl-L-methionine</keyword>
<evidence type="ECO:0000313" key="7">
    <source>
        <dbReference type="EMBL" id="MBB5235848.1"/>
    </source>
</evidence>
<dbReference type="GO" id="GO:0005829">
    <property type="term" value="C:cytosol"/>
    <property type="evidence" value="ECO:0007669"/>
    <property type="project" value="TreeGrafter"/>
</dbReference>
<name>A0A7W8LRF3_9DEIO</name>
<dbReference type="RefSeq" id="WP_184031426.1">
    <property type="nucleotide sequence ID" value="NZ_JACHFN010000016.1"/>
</dbReference>
<comment type="caution">
    <text evidence="7">The sequence shown here is derived from an EMBL/GenBank/DDBJ whole genome shotgun (WGS) entry which is preliminary data.</text>
</comment>
<keyword evidence="2 6" id="KW-0698">rRNA processing</keyword>
<feature type="binding site" evidence="6">
    <location>
        <begin position="112"/>
        <end position="114"/>
    </location>
    <ligand>
        <name>S-adenosyl-L-methionine</name>
        <dbReference type="ChEBI" id="CHEBI:59789"/>
    </ligand>
</feature>